<dbReference type="InterPro" id="IPR035919">
    <property type="entry name" value="EAL_sf"/>
</dbReference>
<name>A0A1C4B5K4_9BACI</name>
<dbReference type="PROSITE" id="PS50883">
    <property type="entry name" value="EAL"/>
    <property type="match status" value="1"/>
</dbReference>
<dbReference type="InterPro" id="IPR050706">
    <property type="entry name" value="Cyclic-di-GMP_PDE-like"/>
</dbReference>
<dbReference type="AlphaFoldDB" id="A0A1C4B5K4"/>
<feature type="domain" description="EAL" evidence="1">
    <location>
        <begin position="96"/>
        <end position="345"/>
    </location>
</feature>
<dbReference type="Gene3D" id="3.20.20.450">
    <property type="entry name" value="EAL domain"/>
    <property type="match status" value="1"/>
</dbReference>
<evidence type="ECO:0000313" key="2">
    <source>
        <dbReference type="EMBL" id="SCC02028.1"/>
    </source>
</evidence>
<accession>A0A1C4B5K4</accession>
<reference evidence="3" key="1">
    <citation type="submission" date="2016-08" db="EMBL/GenBank/DDBJ databases">
        <authorList>
            <person name="Varghese N."/>
            <person name="Submissions Spin"/>
        </authorList>
    </citation>
    <scope>NUCLEOTIDE SEQUENCE [LARGE SCALE GENOMIC DNA]</scope>
    <source>
        <strain evidence="3">SGD-1123</strain>
    </source>
</reference>
<protein>
    <submittedName>
        <fullName evidence="2">EAL domain, c-di-GMP-specific phosphodiesterase class I (Or its enzymatically inactive variant)</fullName>
    </submittedName>
</protein>
<dbReference type="PANTHER" id="PTHR33121">
    <property type="entry name" value="CYCLIC DI-GMP PHOSPHODIESTERASE PDEF"/>
    <property type="match status" value="1"/>
</dbReference>
<gene>
    <name evidence="2" type="ORF">GA0061094_1901</name>
</gene>
<dbReference type="SUPFAM" id="SSF141868">
    <property type="entry name" value="EAL domain-like"/>
    <property type="match status" value="1"/>
</dbReference>
<dbReference type="EMBL" id="FMAU01000002">
    <property type="protein sequence ID" value="SCC02028.1"/>
    <property type="molecule type" value="Genomic_DNA"/>
</dbReference>
<proteinExistence type="predicted"/>
<dbReference type="Proteomes" id="UP000181997">
    <property type="component" value="Unassembled WGS sequence"/>
</dbReference>
<evidence type="ECO:0000313" key="3">
    <source>
        <dbReference type="Proteomes" id="UP000181997"/>
    </source>
</evidence>
<dbReference type="Pfam" id="PF00563">
    <property type="entry name" value="EAL"/>
    <property type="match status" value="1"/>
</dbReference>
<dbReference type="SMART" id="SM00052">
    <property type="entry name" value="EAL"/>
    <property type="match status" value="1"/>
</dbReference>
<evidence type="ECO:0000259" key="1">
    <source>
        <dbReference type="PROSITE" id="PS50883"/>
    </source>
</evidence>
<dbReference type="GO" id="GO:0071111">
    <property type="term" value="F:cyclic-guanylate-specific phosphodiesterase activity"/>
    <property type="evidence" value="ECO:0007669"/>
    <property type="project" value="InterPro"/>
</dbReference>
<dbReference type="InterPro" id="IPR001633">
    <property type="entry name" value="EAL_dom"/>
</dbReference>
<dbReference type="PANTHER" id="PTHR33121:SF15">
    <property type="entry name" value="BLUE LIGHT- AND TEMPERATURE-REGULATED ANTIREPRESSOR BLUF"/>
    <property type="match status" value="1"/>
</dbReference>
<keyword evidence="3" id="KW-1185">Reference proteome</keyword>
<organism evidence="2 3">
    <name type="scientific">[Bacillus] enclensis</name>
    <dbReference type="NCBI Taxonomy" id="1402860"/>
    <lineage>
        <taxon>Bacteria</taxon>
        <taxon>Bacillati</taxon>
        <taxon>Bacillota</taxon>
        <taxon>Bacilli</taxon>
        <taxon>Bacillales</taxon>
        <taxon>Bacillaceae</taxon>
        <taxon>Rossellomorea</taxon>
    </lineage>
</organism>
<dbReference type="CDD" id="cd01948">
    <property type="entry name" value="EAL"/>
    <property type="match status" value="1"/>
</dbReference>
<sequence>MKWGYLLNTGCANCRTTMNFYETGYLYLFHEECNIKPLREALQKDDHTYVLPYHNIESLYKILEPYAHILVEQGWTCSISNSDKPGEYYFAEVFLNKMKYRDMIELIQKGEFVSYLQPIMELEKYELYAYESLLRSADPSRKINPGQLFKAAELTGFHSMLDQRARKTAIESRVGNIEKGVKSFINFLPSTIYNPEYCLKHTFQIVDKYGVNPEDLVFEVVETEKIEDVSHLKSVLEVYKREGMKVALDDVGSGFATIEMLSLLQPDIVKIDRSYISGCDRDTDKQQFLKTVIQTARELGISVLAEGIERKEELAFCKEVGVNYGQGYLIGKPALVPEKPLISAL</sequence>